<evidence type="ECO:0000256" key="1">
    <source>
        <dbReference type="SAM" id="MobiDB-lite"/>
    </source>
</evidence>
<feature type="region of interest" description="Disordered" evidence="1">
    <location>
        <begin position="124"/>
        <end position="160"/>
    </location>
</feature>
<dbReference type="EMBL" id="JAEDAL010000004">
    <property type="protein sequence ID" value="MBH9553126.1"/>
    <property type="molecule type" value="Genomic_DNA"/>
</dbReference>
<dbReference type="RefSeq" id="WP_198100750.1">
    <property type="nucleotide sequence ID" value="NZ_JAEDAL010000004.1"/>
</dbReference>
<feature type="compositionally biased region" description="Basic and acidic residues" evidence="1">
    <location>
        <begin position="142"/>
        <end position="160"/>
    </location>
</feature>
<name>A0A931J0G4_9BURK</name>
<sequence length="160" mass="16741">MSSLPSNQRSPATVDAVGRQLAYPLARSGEQVAPEVQARLSSARARAVARAQEVRQTQEAIASIGGGQAALSGGPAGRGKRWGVALLPFLLVTLGLVALVQAQWVQEALGLGDVDTALLKDALPPNAYGDPGFNEYLDEEDPKGRSSESHPEAEQKDEGA</sequence>
<gene>
    <name evidence="3" type="ORF">I7X43_09735</name>
</gene>
<dbReference type="InterPro" id="IPR022064">
    <property type="entry name" value="DUF3619"/>
</dbReference>
<evidence type="ECO:0000256" key="2">
    <source>
        <dbReference type="SAM" id="Phobius"/>
    </source>
</evidence>
<dbReference type="AlphaFoldDB" id="A0A931J0G4"/>
<accession>A0A931J0G4</accession>
<dbReference type="Proteomes" id="UP000620139">
    <property type="component" value="Unassembled WGS sequence"/>
</dbReference>
<evidence type="ECO:0000313" key="4">
    <source>
        <dbReference type="Proteomes" id="UP000620139"/>
    </source>
</evidence>
<reference evidence="3" key="1">
    <citation type="submission" date="2020-12" db="EMBL/GenBank/DDBJ databases">
        <title>The genome sequence of Inhella sp. 4Y17.</title>
        <authorList>
            <person name="Liu Y."/>
        </authorList>
    </citation>
    <scope>NUCLEOTIDE SEQUENCE</scope>
    <source>
        <strain evidence="3">4Y10</strain>
    </source>
</reference>
<feature type="transmembrane region" description="Helical" evidence="2">
    <location>
        <begin position="82"/>
        <end position="104"/>
    </location>
</feature>
<protein>
    <submittedName>
        <fullName evidence="3">DUF3619 family protein</fullName>
    </submittedName>
</protein>
<evidence type="ECO:0000313" key="3">
    <source>
        <dbReference type="EMBL" id="MBH9553126.1"/>
    </source>
</evidence>
<keyword evidence="2" id="KW-0472">Membrane</keyword>
<keyword evidence="4" id="KW-1185">Reference proteome</keyword>
<dbReference type="Pfam" id="PF12279">
    <property type="entry name" value="DUF3619"/>
    <property type="match status" value="1"/>
</dbReference>
<organism evidence="3 4">
    <name type="scientific">Inhella gelatinilytica</name>
    <dbReference type="NCBI Taxonomy" id="2795030"/>
    <lineage>
        <taxon>Bacteria</taxon>
        <taxon>Pseudomonadati</taxon>
        <taxon>Pseudomonadota</taxon>
        <taxon>Betaproteobacteria</taxon>
        <taxon>Burkholderiales</taxon>
        <taxon>Sphaerotilaceae</taxon>
        <taxon>Inhella</taxon>
    </lineage>
</organism>
<comment type="caution">
    <text evidence="3">The sequence shown here is derived from an EMBL/GenBank/DDBJ whole genome shotgun (WGS) entry which is preliminary data.</text>
</comment>
<keyword evidence="2" id="KW-0812">Transmembrane</keyword>
<keyword evidence="2" id="KW-1133">Transmembrane helix</keyword>
<proteinExistence type="predicted"/>